<evidence type="ECO:0000313" key="7">
    <source>
        <dbReference type="EMBL" id="KAK5634455.1"/>
    </source>
</evidence>
<dbReference type="Proteomes" id="UP001305414">
    <property type="component" value="Unassembled WGS sequence"/>
</dbReference>
<feature type="region of interest" description="Disordered" evidence="4">
    <location>
        <begin position="494"/>
        <end position="513"/>
    </location>
</feature>
<feature type="domain" description="GED" evidence="5">
    <location>
        <begin position="737"/>
        <end position="827"/>
    </location>
</feature>
<dbReference type="GO" id="GO:0008017">
    <property type="term" value="F:microtubule binding"/>
    <property type="evidence" value="ECO:0007669"/>
    <property type="project" value="TreeGrafter"/>
</dbReference>
<dbReference type="Pfam" id="PF00350">
    <property type="entry name" value="Dynamin_N"/>
    <property type="match status" value="1"/>
</dbReference>
<dbReference type="PROSITE" id="PS51718">
    <property type="entry name" value="G_DYNAMIN_2"/>
    <property type="match status" value="1"/>
</dbReference>
<dbReference type="InterPro" id="IPR022812">
    <property type="entry name" value="Dynamin"/>
</dbReference>
<feature type="region of interest" description="Disordered" evidence="4">
    <location>
        <begin position="1"/>
        <end position="20"/>
    </location>
</feature>
<dbReference type="GO" id="GO:0016559">
    <property type="term" value="P:peroxisome fission"/>
    <property type="evidence" value="ECO:0007669"/>
    <property type="project" value="TreeGrafter"/>
</dbReference>
<dbReference type="GO" id="GO:0006897">
    <property type="term" value="P:endocytosis"/>
    <property type="evidence" value="ECO:0007669"/>
    <property type="project" value="TreeGrafter"/>
</dbReference>
<dbReference type="GO" id="GO:0000266">
    <property type="term" value="P:mitochondrial fission"/>
    <property type="evidence" value="ECO:0007669"/>
    <property type="project" value="TreeGrafter"/>
</dbReference>
<feature type="coiled-coil region" evidence="3">
    <location>
        <begin position="799"/>
        <end position="826"/>
    </location>
</feature>
<evidence type="ECO:0000256" key="4">
    <source>
        <dbReference type="SAM" id="MobiDB-lite"/>
    </source>
</evidence>
<evidence type="ECO:0000256" key="3">
    <source>
        <dbReference type="SAM" id="Coils"/>
    </source>
</evidence>
<reference evidence="7 8" key="1">
    <citation type="submission" date="2023-10" db="EMBL/GenBank/DDBJ databases">
        <title>Draft genome sequence of Xylaria bambusicola isolate GMP-LS, the root and basal stem rot pathogen of sugarcane in Indonesia.</title>
        <authorList>
            <person name="Selvaraj P."/>
            <person name="Muralishankar V."/>
            <person name="Muruganantham S."/>
            <person name="Sp S."/>
            <person name="Haryani S."/>
            <person name="Lau K.J.X."/>
            <person name="Naqvi N.I."/>
        </authorList>
    </citation>
    <scope>NUCLEOTIDE SEQUENCE [LARGE SCALE GENOMIC DNA]</scope>
    <source>
        <strain evidence="7">GMP-LS</strain>
    </source>
</reference>
<dbReference type="InterPro" id="IPR000375">
    <property type="entry name" value="Dynamin_stalk"/>
</dbReference>
<evidence type="ECO:0000259" key="6">
    <source>
        <dbReference type="PROSITE" id="PS51718"/>
    </source>
</evidence>
<dbReference type="SMART" id="SM00053">
    <property type="entry name" value="DYNc"/>
    <property type="match status" value="1"/>
</dbReference>
<dbReference type="GO" id="GO:0048312">
    <property type="term" value="P:intracellular distribution of mitochondria"/>
    <property type="evidence" value="ECO:0007669"/>
    <property type="project" value="TreeGrafter"/>
</dbReference>
<evidence type="ECO:0000256" key="1">
    <source>
        <dbReference type="ARBA" id="ARBA00022741"/>
    </source>
</evidence>
<organism evidence="7 8">
    <name type="scientific">Xylaria bambusicola</name>
    <dbReference type="NCBI Taxonomy" id="326684"/>
    <lineage>
        <taxon>Eukaryota</taxon>
        <taxon>Fungi</taxon>
        <taxon>Dikarya</taxon>
        <taxon>Ascomycota</taxon>
        <taxon>Pezizomycotina</taxon>
        <taxon>Sordariomycetes</taxon>
        <taxon>Xylariomycetidae</taxon>
        <taxon>Xylariales</taxon>
        <taxon>Xylariaceae</taxon>
        <taxon>Xylaria</taxon>
    </lineage>
</organism>
<dbReference type="PROSITE" id="PS51388">
    <property type="entry name" value="GED"/>
    <property type="match status" value="1"/>
</dbReference>
<evidence type="ECO:0000313" key="8">
    <source>
        <dbReference type="Proteomes" id="UP001305414"/>
    </source>
</evidence>
<dbReference type="SUPFAM" id="SSF52540">
    <property type="entry name" value="P-loop containing nucleoside triphosphate hydrolases"/>
    <property type="match status" value="1"/>
</dbReference>
<evidence type="ECO:0000256" key="2">
    <source>
        <dbReference type="ARBA" id="ARBA00023134"/>
    </source>
</evidence>
<proteinExistence type="predicted"/>
<keyword evidence="2" id="KW-0342">GTP-binding</keyword>
<dbReference type="InterPro" id="IPR030381">
    <property type="entry name" value="G_DYNAMIN_dom"/>
</dbReference>
<dbReference type="PANTHER" id="PTHR11566">
    <property type="entry name" value="DYNAMIN"/>
    <property type="match status" value="1"/>
</dbReference>
<keyword evidence="8" id="KW-1185">Reference proteome</keyword>
<dbReference type="GO" id="GO:0005525">
    <property type="term" value="F:GTP binding"/>
    <property type="evidence" value="ECO:0007669"/>
    <property type="project" value="InterPro"/>
</dbReference>
<keyword evidence="1" id="KW-0547">Nucleotide-binding</keyword>
<comment type="caution">
    <text evidence="7">The sequence shown here is derived from an EMBL/GenBank/DDBJ whole genome shotgun (WGS) entry which is preliminary data.</text>
</comment>
<dbReference type="InterPro" id="IPR020850">
    <property type="entry name" value="GED_dom"/>
</dbReference>
<evidence type="ECO:0008006" key="9">
    <source>
        <dbReference type="Google" id="ProtNLM"/>
    </source>
</evidence>
<keyword evidence="3" id="KW-0175">Coiled coil</keyword>
<sequence length="827" mass="93950">MTNLGSMAKQEGEEEPGHGDLPILSKINKLHELIGTRVGLPQIVVVGKESSSKSSVIENLTGIPRLHTRCITKITCRRQAEKMISVSIIVNPDATAESRASVKGFHHTFTELSLNSVTQLCREVNDAMGVSSGANTTALYDFPGFSEHVLKIEKLGPDEDDLTVVDIPDISRQQAIGFIVIEESPPGMKMIRKYRAEADYICSILAVMPSNIDPARQVVLKLAKQVDPTRTRTIAVLTNPELATQEITRQLFIEYVLGRRGDLALGYHIVKTRGPDDVDMTLEELQAQERTFFANAPWSALAYTGRVGIDCLKKRIQELLIDLFKKQFHKLKAKVSKELSIVRAQHDSMGPPRSDPHTQRAYLIQMSEEFQSLCRDALNSQYNRHKMFERHDLRLITRVIDTAGCYAMEMEKKGHTRVFQSDRKVWQRKNSDKRLIEGPTPRKDETLEQTWERLHCIKKGDVYDPALVGDKAMWWKKGANDPAVIGKAVQKGCTEEDEKKTGETNALPAPENPVHYDFTEEGDKQIAEAGALPLPKEIVYKDRAEEGEEKIGDAAASFSPEESKERYRIDYAEAVREYPELKELLGAEEFLSTSLNKEKVDKVVLGHKYLNSIMEYIQEMYYSSHGQNDNREHITMGHMLIMIYHVHHFISEAFKSICPDRGVHERLWGGYLLEELIRSYRRAIDKAMFLLHIEREGPLLTLGKFGEHKEKLQKLRTDSSVYGLQNLFLRETMTETIEHAYDLLFNYYHVARERFVDGVYMQAVNYHLLEGETSPFSIFSAKMIANLNDEQLGIIAAENSAAKQRRAQLSQDIENLTEALKILNGSE</sequence>
<evidence type="ECO:0000259" key="5">
    <source>
        <dbReference type="PROSITE" id="PS51388"/>
    </source>
</evidence>
<dbReference type="AlphaFoldDB" id="A0AAN7UKT1"/>
<dbReference type="GO" id="GO:0005739">
    <property type="term" value="C:mitochondrion"/>
    <property type="evidence" value="ECO:0007669"/>
    <property type="project" value="TreeGrafter"/>
</dbReference>
<dbReference type="InterPro" id="IPR001401">
    <property type="entry name" value="Dynamin_GTPase"/>
</dbReference>
<name>A0AAN7UKT1_9PEZI</name>
<dbReference type="PRINTS" id="PR00195">
    <property type="entry name" value="DYNAMIN"/>
</dbReference>
<accession>A0AAN7UKT1</accession>
<gene>
    <name evidence="7" type="ORF">RRF57_010168</name>
</gene>
<dbReference type="InterPro" id="IPR027417">
    <property type="entry name" value="P-loop_NTPase"/>
</dbReference>
<dbReference type="PANTHER" id="PTHR11566:SF215">
    <property type="entry name" value="DYNAMIN GTPASE"/>
    <property type="match status" value="1"/>
</dbReference>
<dbReference type="GO" id="GO:0003924">
    <property type="term" value="F:GTPase activity"/>
    <property type="evidence" value="ECO:0007669"/>
    <property type="project" value="InterPro"/>
</dbReference>
<dbReference type="Gene3D" id="3.40.50.300">
    <property type="entry name" value="P-loop containing nucleotide triphosphate hydrolases"/>
    <property type="match status" value="1"/>
</dbReference>
<dbReference type="CDD" id="cd08771">
    <property type="entry name" value="DLP_1"/>
    <property type="match status" value="1"/>
</dbReference>
<feature type="domain" description="Dynamin-type G" evidence="6">
    <location>
        <begin position="37"/>
        <end position="332"/>
    </location>
</feature>
<protein>
    <recommendedName>
        <fullName evidence="9">GED domain-containing protein</fullName>
    </recommendedName>
</protein>
<dbReference type="Pfam" id="PF01031">
    <property type="entry name" value="Dynamin_M"/>
    <property type="match status" value="1"/>
</dbReference>
<dbReference type="EMBL" id="JAWHQM010000042">
    <property type="protein sequence ID" value="KAK5634455.1"/>
    <property type="molecule type" value="Genomic_DNA"/>
</dbReference>
<dbReference type="InterPro" id="IPR045063">
    <property type="entry name" value="Dynamin_N"/>
</dbReference>
<dbReference type="GO" id="GO:0005874">
    <property type="term" value="C:microtubule"/>
    <property type="evidence" value="ECO:0007669"/>
    <property type="project" value="TreeGrafter"/>
</dbReference>
<dbReference type="GO" id="GO:0016020">
    <property type="term" value="C:membrane"/>
    <property type="evidence" value="ECO:0007669"/>
    <property type="project" value="TreeGrafter"/>
</dbReference>